<feature type="compositionally biased region" description="Basic and acidic residues" evidence="1">
    <location>
        <begin position="200"/>
        <end position="211"/>
    </location>
</feature>
<keyword evidence="4" id="KW-1185">Reference proteome</keyword>
<evidence type="ECO:0000313" key="4">
    <source>
        <dbReference type="Proteomes" id="UP000799766"/>
    </source>
</evidence>
<organism evidence="3 4">
    <name type="scientific">Lineolata rhizophorae</name>
    <dbReference type="NCBI Taxonomy" id="578093"/>
    <lineage>
        <taxon>Eukaryota</taxon>
        <taxon>Fungi</taxon>
        <taxon>Dikarya</taxon>
        <taxon>Ascomycota</taxon>
        <taxon>Pezizomycotina</taxon>
        <taxon>Dothideomycetes</taxon>
        <taxon>Dothideomycetes incertae sedis</taxon>
        <taxon>Lineolatales</taxon>
        <taxon>Lineolataceae</taxon>
        <taxon>Lineolata</taxon>
    </lineage>
</organism>
<protein>
    <recommendedName>
        <fullName evidence="2">DNA ligase D 3'-phosphoesterase domain-containing protein</fullName>
    </recommendedName>
</protein>
<dbReference type="Proteomes" id="UP000799766">
    <property type="component" value="Unassembled WGS sequence"/>
</dbReference>
<dbReference type="AlphaFoldDB" id="A0A6A6NS65"/>
<evidence type="ECO:0000313" key="3">
    <source>
        <dbReference type="EMBL" id="KAF2454294.1"/>
    </source>
</evidence>
<feature type="compositionally biased region" description="Basic and acidic residues" evidence="1">
    <location>
        <begin position="1"/>
        <end position="10"/>
    </location>
</feature>
<evidence type="ECO:0000256" key="1">
    <source>
        <dbReference type="SAM" id="MobiDB-lite"/>
    </source>
</evidence>
<dbReference type="OrthoDB" id="2588098at2759"/>
<sequence length="440" mass="50354">MGLTDSKRALPEANQIHPLVADTTSSRTDRKQQNTAAAEIEAGRAKIDDYLGYFTRHLATISRSTPPNEPRLSIEGFAQLYLSNQNRHGHHFIIHQHNHPVAGLHYNIRETPYNQLNVDDLRLQFSETSSVSFSVPYGLPGNPNSLRPGRVAVETRVHTMWSHLIETSSKATGSLLIWDTGEYSILPKSEQDVDTDDDSDGKATLDPETNRIPENEKLIHAFQSKYIRLRLHGTRLPEMYTIILRLPRANQLMARKSARSKAPRRVARKSRTDEGLQTTDTEWDEAQNATLQSQKRRKLSTTSTDEMAEIRKKNAYPGAENSIGSVHQRSWYLSLDRWHCGFEKSHSGRQKGRWVRQGFETFFVRGAEFERSVVTGRLSGEVMSDEGVTRFVERKMWRPILECYFRLKQVIANLRADAPLVRSDNFRKLEDIGEETPKFN</sequence>
<name>A0A6A6NS65_9PEZI</name>
<feature type="region of interest" description="Disordered" evidence="1">
    <location>
        <begin position="1"/>
        <end position="31"/>
    </location>
</feature>
<feature type="domain" description="DNA ligase D 3'-phosphoesterase" evidence="2">
    <location>
        <begin position="120"/>
        <end position="243"/>
    </location>
</feature>
<reference evidence="3" key="1">
    <citation type="journal article" date="2020" name="Stud. Mycol.">
        <title>101 Dothideomycetes genomes: a test case for predicting lifestyles and emergence of pathogens.</title>
        <authorList>
            <person name="Haridas S."/>
            <person name="Albert R."/>
            <person name="Binder M."/>
            <person name="Bloem J."/>
            <person name="Labutti K."/>
            <person name="Salamov A."/>
            <person name="Andreopoulos B."/>
            <person name="Baker S."/>
            <person name="Barry K."/>
            <person name="Bills G."/>
            <person name="Bluhm B."/>
            <person name="Cannon C."/>
            <person name="Castanera R."/>
            <person name="Culley D."/>
            <person name="Daum C."/>
            <person name="Ezra D."/>
            <person name="Gonzalez J."/>
            <person name="Henrissat B."/>
            <person name="Kuo A."/>
            <person name="Liang C."/>
            <person name="Lipzen A."/>
            <person name="Lutzoni F."/>
            <person name="Magnuson J."/>
            <person name="Mondo S."/>
            <person name="Nolan M."/>
            <person name="Ohm R."/>
            <person name="Pangilinan J."/>
            <person name="Park H.-J."/>
            <person name="Ramirez L."/>
            <person name="Alfaro M."/>
            <person name="Sun H."/>
            <person name="Tritt A."/>
            <person name="Yoshinaga Y."/>
            <person name="Zwiers L.-H."/>
            <person name="Turgeon B."/>
            <person name="Goodwin S."/>
            <person name="Spatafora J."/>
            <person name="Crous P."/>
            <person name="Grigoriev I."/>
        </authorList>
    </citation>
    <scope>NUCLEOTIDE SEQUENCE</scope>
    <source>
        <strain evidence="3">ATCC 16933</strain>
    </source>
</reference>
<feature type="region of interest" description="Disordered" evidence="1">
    <location>
        <begin position="255"/>
        <end position="308"/>
    </location>
</feature>
<dbReference type="PANTHER" id="PTHR39465">
    <property type="entry name" value="DNA LIGASE D, 3'-PHOSPHOESTERASE DOMAIN"/>
    <property type="match status" value="1"/>
</dbReference>
<dbReference type="InterPro" id="IPR014144">
    <property type="entry name" value="LigD_PE_domain"/>
</dbReference>
<proteinExistence type="predicted"/>
<feature type="region of interest" description="Disordered" evidence="1">
    <location>
        <begin position="188"/>
        <end position="211"/>
    </location>
</feature>
<dbReference type="Pfam" id="PF13298">
    <property type="entry name" value="LigD_N"/>
    <property type="match status" value="1"/>
</dbReference>
<gene>
    <name evidence="3" type="ORF">BDY21DRAFT_387663</name>
</gene>
<dbReference type="EMBL" id="MU001692">
    <property type="protein sequence ID" value="KAF2454294.1"/>
    <property type="molecule type" value="Genomic_DNA"/>
</dbReference>
<dbReference type="PANTHER" id="PTHR39465:SF1">
    <property type="entry name" value="DNA LIGASE D 3'-PHOSPHOESTERASE DOMAIN-CONTAINING PROTEIN"/>
    <property type="match status" value="1"/>
</dbReference>
<evidence type="ECO:0000259" key="2">
    <source>
        <dbReference type="Pfam" id="PF13298"/>
    </source>
</evidence>
<feature type="compositionally biased region" description="Basic residues" evidence="1">
    <location>
        <begin position="256"/>
        <end position="269"/>
    </location>
</feature>
<accession>A0A6A6NS65</accession>